<protein>
    <submittedName>
        <fullName evidence="1">Uncharacterized protein</fullName>
    </submittedName>
</protein>
<proteinExistence type="predicted"/>
<name>A0A5Q0LXC5_VARPD</name>
<dbReference type="Proteomes" id="UP000326780">
    <property type="component" value="Chromosome"/>
</dbReference>
<organism evidence="1 2">
    <name type="scientific">Variovorax paradoxus</name>
    <dbReference type="NCBI Taxonomy" id="34073"/>
    <lineage>
        <taxon>Bacteria</taxon>
        <taxon>Pseudomonadati</taxon>
        <taxon>Pseudomonadota</taxon>
        <taxon>Betaproteobacteria</taxon>
        <taxon>Burkholderiales</taxon>
        <taxon>Comamonadaceae</taxon>
        <taxon>Variovorax</taxon>
    </lineage>
</organism>
<reference evidence="1 2" key="1">
    <citation type="submission" date="2019-10" db="EMBL/GenBank/DDBJ databases">
        <title>Complete genome sequence of Variovorax paradoxus 5C-2.</title>
        <authorList>
            <person name="Gogoleva N.E."/>
            <person name="Balkin A.S."/>
        </authorList>
    </citation>
    <scope>NUCLEOTIDE SEQUENCE [LARGE SCALE GENOMIC DNA]</scope>
    <source>
        <strain evidence="1 2">5C-2</strain>
    </source>
</reference>
<evidence type="ECO:0000313" key="1">
    <source>
        <dbReference type="EMBL" id="QFZ81846.1"/>
    </source>
</evidence>
<dbReference type="EMBL" id="CP045644">
    <property type="protein sequence ID" value="QFZ81846.1"/>
    <property type="molecule type" value="Genomic_DNA"/>
</dbReference>
<evidence type="ECO:0000313" key="2">
    <source>
        <dbReference type="Proteomes" id="UP000326780"/>
    </source>
</evidence>
<gene>
    <name evidence="1" type="ORF">GFK26_03185</name>
</gene>
<dbReference type="AlphaFoldDB" id="A0A5Q0LXC5"/>
<accession>A0A5Q0LXC5</accession>
<sequence length="70" mass="7078">MDRPSARVKVDAAPTQAVSARFMDGQGRAQAIDATQWHAIGQQGGTLTLLASAAPLAGGPSAALVTVAYD</sequence>
<dbReference type="RefSeq" id="WP_153280809.1">
    <property type="nucleotide sequence ID" value="NZ_CP045644.1"/>
</dbReference>